<organism evidence="2 3">
    <name type="scientific">Prunus armeniaca</name>
    <name type="common">Apricot</name>
    <name type="synonym">Armeniaca vulgaris</name>
    <dbReference type="NCBI Taxonomy" id="36596"/>
    <lineage>
        <taxon>Eukaryota</taxon>
        <taxon>Viridiplantae</taxon>
        <taxon>Streptophyta</taxon>
        <taxon>Embryophyta</taxon>
        <taxon>Tracheophyta</taxon>
        <taxon>Spermatophyta</taxon>
        <taxon>Magnoliopsida</taxon>
        <taxon>eudicotyledons</taxon>
        <taxon>Gunneridae</taxon>
        <taxon>Pentapetalae</taxon>
        <taxon>rosids</taxon>
        <taxon>fabids</taxon>
        <taxon>Rosales</taxon>
        <taxon>Rosaceae</taxon>
        <taxon>Amygdaloideae</taxon>
        <taxon>Amygdaleae</taxon>
        <taxon>Prunus</taxon>
    </lineage>
</organism>
<protein>
    <submittedName>
        <fullName evidence="2">Uncharacterized protein</fullName>
    </submittedName>
</protein>
<dbReference type="InterPro" id="IPR012862">
    <property type="entry name" value="DUF1635"/>
</dbReference>
<name>A0A6J5WMH0_PRUAR</name>
<dbReference type="Proteomes" id="UP000507245">
    <property type="component" value="Unassembled WGS sequence"/>
</dbReference>
<evidence type="ECO:0000256" key="1">
    <source>
        <dbReference type="SAM" id="Coils"/>
    </source>
</evidence>
<evidence type="ECO:0000313" key="2">
    <source>
        <dbReference type="EMBL" id="CAB4300852.1"/>
    </source>
</evidence>
<reference evidence="3" key="1">
    <citation type="journal article" date="2020" name="Genome Biol.">
        <title>Gamete binning: chromosome-level and haplotype-resolved genome assembly enabled by high-throughput single-cell sequencing of gamete genomes.</title>
        <authorList>
            <person name="Campoy J.A."/>
            <person name="Sun H."/>
            <person name="Goel M."/>
            <person name="Jiao W.-B."/>
            <person name="Folz-Donahue K."/>
            <person name="Wang N."/>
            <person name="Rubio M."/>
            <person name="Liu C."/>
            <person name="Kukat C."/>
            <person name="Ruiz D."/>
            <person name="Huettel B."/>
            <person name="Schneeberger K."/>
        </authorList>
    </citation>
    <scope>NUCLEOTIDE SEQUENCE [LARGE SCALE GENOMIC DNA]</scope>
    <source>
        <strain evidence="3">cv. Rojo Pasion</strain>
    </source>
</reference>
<dbReference type="PANTHER" id="PTHR33431">
    <property type="entry name" value="ENABLED-LIKE PROTEIN (DUF1635)"/>
    <property type="match status" value="1"/>
</dbReference>
<gene>
    <name evidence="2" type="ORF">ORAREDHAP_LOCUS16153</name>
</gene>
<dbReference type="PANTHER" id="PTHR33431:SF2">
    <property type="entry name" value="CAMP-DEPENDENT PROTEIN KINASE CATALYTIC SUBUNIT-LIKE"/>
    <property type="match status" value="1"/>
</dbReference>
<dbReference type="EMBL" id="CAEKKB010000002">
    <property type="protein sequence ID" value="CAB4300852.1"/>
    <property type="molecule type" value="Genomic_DNA"/>
</dbReference>
<sequence length="72" mass="8385">MEVQCSPWELCYQEEGIQELKHSLLCTTLELETTIFSAKEKIAKREEELVQLKDLLSRTVQERDEAQAKCRG</sequence>
<keyword evidence="3" id="KW-1185">Reference proteome</keyword>
<dbReference type="OrthoDB" id="1926156at2759"/>
<evidence type="ECO:0000313" key="3">
    <source>
        <dbReference type="Proteomes" id="UP000507245"/>
    </source>
</evidence>
<dbReference type="Pfam" id="PF07795">
    <property type="entry name" value="DUF1635"/>
    <property type="match status" value="1"/>
</dbReference>
<keyword evidence="1" id="KW-0175">Coiled coil</keyword>
<accession>A0A6J5WMH0</accession>
<proteinExistence type="predicted"/>
<dbReference type="AlphaFoldDB" id="A0A6J5WMH0"/>
<feature type="coiled-coil region" evidence="1">
    <location>
        <begin position="35"/>
        <end position="69"/>
    </location>
</feature>